<dbReference type="InterPro" id="IPR008910">
    <property type="entry name" value="MSC_TM_helix"/>
</dbReference>
<dbReference type="PANTHER" id="PTHR30221">
    <property type="entry name" value="SMALL-CONDUCTANCE MECHANOSENSITIVE CHANNEL"/>
    <property type="match status" value="1"/>
</dbReference>
<keyword evidence="5 7" id="KW-1133">Transmembrane helix</keyword>
<comment type="subcellular location">
    <subcellularLocation>
        <location evidence="1">Cell membrane</location>
        <topology evidence="1">Multi-pass membrane protein</topology>
    </subcellularLocation>
</comment>
<dbReference type="SUPFAM" id="SSF82689">
    <property type="entry name" value="Mechanosensitive channel protein MscS (YggB), C-terminal domain"/>
    <property type="match status" value="1"/>
</dbReference>
<dbReference type="GO" id="GO:0005886">
    <property type="term" value="C:plasma membrane"/>
    <property type="evidence" value="ECO:0007669"/>
    <property type="project" value="UniProtKB-SubCell"/>
</dbReference>
<keyword evidence="3" id="KW-1003">Cell membrane</keyword>
<dbReference type="Gene3D" id="3.30.70.100">
    <property type="match status" value="1"/>
</dbReference>
<dbReference type="InterPro" id="IPR049278">
    <property type="entry name" value="MS_channel_C"/>
</dbReference>
<feature type="transmembrane region" description="Helical" evidence="7">
    <location>
        <begin position="115"/>
        <end position="133"/>
    </location>
</feature>
<feature type="transmembrane region" description="Helical" evidence="7">
    <location>
        <begin position="29"/>
        <end position="51"/>
    </location>
</feature>
<dbReference type="InterPro" id="IPR049142">
    <property type="entry name" value="MS_channel_1st"/>
</dbReference>
<dbReference type="Pfam" id="PF05552">
    <property type="entry name" value="MS_channel_1st_1"/>
    <property type="match status" value="1"/>
</dbReference>
<dbReference type="GO" id="GO:0008381">
    <property type="term" value="F:mechanosensitive monoatomic ion channel activity"/>
    <property type="evidence" value="ECO:0007669"/>
    <property type="project" value="InterPro"/>
</dbReference>
<name>A0A2G3E6F4_9FIRM</name>
<protein>
    <submittedName>
        <fullName evidence="11">Mechanosensitive ion channel protein</fullName>
    </submittedName>
</protein>
<dbReference type="Pfam" id="PF21082">
    <property type="entry name" value="MS_channel_3rd"/>
    <property type="match status" value="1"/>
</dbReference>
<keyword evidence="6 7" id="KW-0472">Membrane</keyword>
<evidence type="ECO:0000313" key="12">
    <source>
        <dbReference type="Proteomes" id="UP000224563"/>
    </source>
</evidence>
<dbReference type="InterPro" id="IPR006686">
    <property type="entry name" value="MscS_channel_CS"/>
</dbReference>
<reference evidence="11 12" key="1">
    <citation type="submission" date="2017-10" db="EMBL/GenBank/DDBJ databases">
        <title>Resolving the taxonomy of Roseburia spp., Eubacterium rectale and Agathobacter spp. through phylogenomic analysis.</title>
        <authorList>
            <person name="Sheridan P.O."/>
            <person name="Walker A.W."/>
            <person name="Duncan S.H."/>
            <person name="Scott K.P."/>
            <person name="Toole P.W.O."/>
            <person name="Luis P."/>
            <person name="Flint H.J."/>
        </authorList>
    </citation>
    <scope>NUCLEOTIDE SEQUENCE [LARGE SCALE GENOMIC DNA]</scope>
    <source>
        <strain evidence="11 12">JK623</strain>
    </source>
</reference>
<dbReference type="InterPro" id="IPR010920">
    <property type="entry name" value="LSM_dom_sf"/>
</dbReference>
<feature type="domain" description="Mechanosensitive ion channel MscS" evidence="8">
    <location>
        <begin position="120"/>
        <end position="188"/>
    </location>
</feature>
<evidence type="ECO:0000256" key="1">
    <source>
        <dbReference type="ARBA" id="ARBA00004651"/>
    </source>
</evidence>
<evidence type="ECO:0000259" key="8">
    <source>
        <dbReference type="Pfam" id="PF00924"/>
    </source>
</evidence>
<dbReference type="SUPFAM" id="SSF82861">
    <property type="entry name" value="Mechanosensitive channel protein MscS (YggB), transmembrane region"/>
    <property type="match status" value="1"/>
</dbReference>
<feature type="transmembrane region" description="Helical" evidence="7">
    <location>
        <begin position="71"/>
        <end position="95"/>
    </location>
</feature>
<dbReference type="InterPro" id="IPR011014">
    <property type="entry name" value="MscS_channel_TM-2"/>
</dbReference>
<dbReference type="Pfam" id="PF00924">
    <property type="entry name" value="MS_channel_2nd"/>
    <property type="match status" value="1"/>
</dbReference>
<evidence type="ECO:0000256" key="7">
    <source>
        <dbReference type="SAM" id="Phobius"/>
    </source>
</evidence>
<sequence>MDSSTQTELIDKVKEPGVIVQYFKNSIPFLLSFAIQVVVAILILLIGGKLIKWVVKLVRKSLERSRIEESVSGFLGSLIKYALYFVLIMVILSQFGLTTGSVVAVLGSAGLTLGLSFQGSLSNFAGGVLILLLKPFKIGDYIMEKATGLEGTVNDITIFYTKLTTVDNKEVYVPNGTLSNTSIVNLTRNPTRRVEIKVSVDYHTDLKKARAILENVARKHELVLKDEPIVAFVSELGDSGIDMELRAWSQTENYWQVKWDLTENVKSALEEGGITIPFPQLDVKIKQ</sequence>
<dbReference type="SUPFAM" id="SSF50182">
    <property type="entry name" value="Sm-like ribonucleoproteins"/>
    <property type="match status" value="1"/>
</dbReference>
<dbReference type="InterPro" id="IPR023408">
    <property type="entry name" value="MscS_beta-dom_sf"/>
</dbReference>
<accession>A0A2G3E6F4</accession>
<evidence type="ECO:0000259" key="10">
    <source>
        <dbReference type="Pfam" id="PF21088"/>
    </source>
</evidence>
<dbReference type="AlphaFoldDB" id="A0A2G3E6F4"/>
<dbReference type="PANTHER" id="PTHR30221:SF1">
    <property type="entry name" value="SMALL-CONDUCTANCE MECHANOSENSITIVE CHANNEL"/>
    <property type="match status" value="1"/>
</dbReference>
<dbReference type="Proteomes" id="UP000224563">
    <property type="component" value="Unassembled WGS sequence"/>
</dbReference>
<evidence type="ECO:0000256" key="5">
    <source>
        <dbReference type="ARBA" id="ARBA00022989"/>
    </source>
</evidence>
<keyword evidence="12" id="KW-1185">Reference proteome</keyword>
<evidence type="ECO:0000256" key="4">
    <source>
        <dbReference type="ARBA" id="ARBA00022692"/>
    </source>
</evidence>
<evidence type="ECO:0000259" key="9">
    <source>
        <dbReference type="Pfam" id="PF21082"/>
    </source>
</evidence>
<evidence type="ECO:0000256" key="6">
    <source>
        <dbReference type="ARBA" id="ARBA00023136"/>
    </source>
</evidence>
<organism evidence="11 12">
    <name type="scientific">Agathobacter ruminis</name>
    <dbReference type="NCBI Taxonomy" id="1712665"/>
    <lineage>
        <taxon>Bacteria</taxon>
        <taxon>Bacillati</taxon>
        <taxon>Bacillota</taxon>
        <taxon>Clostridia</taxon>
        <taxon>Lachnospirales</taxon>
        <taxon>Lachnospiraceae</taxon>
        <taxon>Agathobacter</taxon>
    </lineage>
</organism>
<dbReference type="InterPro" id="IPR011066">
    <property type="entry name" value="MscS_channel_C_sf"/>
</dbReference>
<reference evidence="11 12" key="2">
    <citation type="submission" date="2017-10" db="EMBL/GenBank/DDBJ databases">
        <authorList>
            <person name="Banno H."/>
            <person name="Chua N.-H."/>
        </authorList>
    </citation>
    <scope>NUCLEOTIDE SEQUENCE [LARGE SCALE GENOMIC DNA]</scope>
    <source>
        <strain evidence="11 12">JK623</strain>
    </source>
</reference>
<dbReference type="Gene3D" id="1.10.287.1260">
    <property type="match status" value="1"/>
</dbReference>
<dbReference type="InterPro" id="IPR006685">
    <property type="entry name" value="MscS_channel_2nd"/>
</dbReference>
<dbReference type="Gene3D" id="2.30.30.60">
    <property type="match status" value="1"/>
</dbReference>
<dbReference type="EMBL" id="PDYG01000003">
    <property type="protein sequence ID" value="PHU38824.1"/>
    <property type="molecule type" value="Genomic_DNA"/>
</dbReference>
<dbReference type="InterPro" id="IPR045275">
    <property type="entry name" value="MscS_archaea/bacteria_type"/>
</dbReference>
<dbReference type="Pfam" id="PF21088">
    <property type="entry name" value="MS_channel_1st"/>
    <property type="match status" value="1"/>
</dbReference>
<evidence type="ECO:0000256" key="2">
    <source>
        <dbReference type="ARBA" id="ARBA00008017"/>
    </source>
</evidence>
<evidence type="ECO:0000256" key="3">
    <source>
        <dbReference type="ARBA" id="ARBA00022475"/>
    </source>
</evidence>
<feature type="domain" description="Mechanosensitive ion channel transmembrane helices 2/3" evidence="10">
    <location>
        <begin position="78"/>
        <end position="118"/>
    </location>
</feature>
<comment type="similarity">
    <text evidence="2">Belongs to the MscS (TC 1.A.23) family.</text>
</comment>
<gene>
    <name evidence="11" type="ORF">CSX02_01110</name>
</gene>
<proteinExistence type="inferred from homology"/>
<feature type="domain" description="Mechanosensitive ion channel MscS C-terminal" evidence="9">
    <location>
        <begin position="194"/>
        <end position="276"/>
    </location>
</feature>
<evidence type="ECO:0000313" key="11">
    <source>
        <dbReference type="EMBL" id="PHU38824.1"/>
    </source>
</evidence>
<comment type="caution">
    <text evidence="11">The sequence shown here is derived from an EMBL/GenBank/DDBJ whole genome shotgun (WGS) entry which is preliminary data.</text>
</comment>
<dbReference type="PROSITE" id="PS01246">
    <property type="entry name" value="UPF0003"/>
    <property type="match status" value="1"/>
</dbReference>
<keyword evidence="4 7" id="KW-0812">Transmembrane</keyword>